<feature type="transmembrane region" description="Helical" evidence="13">
    <location>
        <begin position="29"/>
        <end position="50"/>
    </location>
</feature>
<dbReference type="SUPFAM" id="SSF53850">
    <property type="entry name" value="Periplasmic binding protein-like II"/>
    <property type="match status" value="1"/>
</dbReference>
<dbReference type="FunFam" id="1.10.287.70:FF:000297">
    <property type="entry name" value="Ionotropic glutamate receptor, putative"/>
    <property type="match status" value="1"/>
</dbReference>
<keyword evidence="6 13" id="KW-1133">Transmembrane helix</keyword>
<keyword evidence="10" id="KW-0325">Glycoprotein</keyword>
<dbReference type="EMBL" id="ABJB010751673">
    <property type="status" value="NOT_ANNOTATED_CDS"/>
    <property type="molecule type" value="Genomic_DNA"/>
</dbReference>
<evidence type="ECO:0000256" key="11">
    <source>
        <dbReference type="ARBA" id="ARBA00023286"/>
    </source>
</evidence>
<dbReference type="SMART" id="SM00918">
    <property type="entry name" value="Lig_chan-Glu_bd"/>
    <property type="match status" value="1"/>
</dbReference>
<keyword evidence="3" id="KW-0813">Transport</keyword>
<evidence type="ECO:0000256" key="3">
    <source>
        <dbReference type="ARBA" id="ARBA00022448"/>
    </source>
</evidence>
<dbReference type="Pfam" id="PF10613">
    <property type="entry name" value="Lig_chan-Glu_bd"/>
    <property type="match status" value="1"/>
</dbReference>
<dbReference type="GO" id="GO:0015276">
    <property type="term" value="F:ligand-gated monoatomic ion channel activity"/>
    <property type="evidence" value="ECO:0007669"/>
    <property type="project" value="InterPro"/>
</dbReference>
<feature type="transmembrane region" description="Helical" evidence="13">
    <location>
        <begin position="131"/>
        <end position="151"/>
    </location>
</feature>
<dbReference type="PaxDb" id="6945-B7P0Y7"/>
<evidence type="ECO:0000256" key="4">
    <source>
        <dbReference type="ARBA" id="ARBA00022475"/>
    </source>
</evidence>
<dbReference type="InterPro" id="IPR001320">
    <property type="entry name" value="Iontro_rcpt_C"/>
</dbReference>
<keyword evidence="8 13" id="KW-0472">Membrane</keyword>
<evidence type="ECO:0000256" key="2">
    <source>
        <dbReference type="ARBA" id="ARBA00008685"/>
    </source>
</evidence>
<evidence type="ECO:0000313" key="16">
    <source>
        <dbReference type="EnsemblMetazoa" id="ISCW015703-PA"/>
    </source>
</evidence>
<dbReference type="AlphaFoldDB" id="B7P0Y7"/>
<dbReference type="OrthoDB" id="6490903at2759"/>
<protein>
    <submittedName>
        <fullName evidence="15 16">Ligand-gated ionic channel, putative</fullName>
    </submittedName>
</protein>
<reference evidence="15 17" key="1">
    <citation type="submission" date="2008-03" db="EMBL/GenBank/DDBJ databases">
        <title>Annotation of Ixodes scapularis.</title>
        <authorList>
            <consortium name="Ixodes scapularis Genome Project Consortium"/>
            <person name="Caler E."/>
            <person name="Hannick L.I."/>
            <person name="Bidwell S."/>
            <person name="Joardar V."/>
            <person name="Thiagarajan M."/>
            <person name="Amedeo P."/>
            <person name="Galinsky K.J."/>
            <person name="Schobel S."/>
            <person name="Inman J."/>
            <person name="Hostetler J."/>
            <person name="Miller J."/>
            <person name="Hammond M."/>
            <person name="Megy K."/>
            <person name="Lawson D."/>
            <person name="Kodira C."/>
            <person name="Sutton G."/>
            <person name="Meyer J."/>
            <person name="Hill C.A."/>
            <person name="Birren B."/>
            <person name="Nene V."/>
            <person name="Collins F."/>
            <person name="Alarcon-Chaidez F."/>
            <person name="Wikel S."/>
            <person name="Strausberg R."/>
        </authorList>
    </citation>
    <scope>NUCLEOTIDE SEQUENCE [LARGE SCALE GENOMIC DNA]</scope>
    <source>
        <strain evidence="17">Wikel</strain>
        <strain evidence="15">Wikel colony</strain>
    </source>
</reference>
<evidence type="ECO:0000256" key="1">
    <source>
        <dbReference type="ARBA" id="ARBA00004651"/>
    </source>
</evidence>
<organism>
    <name type="scientific">Ixodes scapularis</name>
    <name type="common">Black-legged tick</name>
    <name type="synonym">Deer tick</name>
    <dbReference type="NCBI Taxonomy" id="6945"/>
    <lineage>
        <taxon>Eukaryota</taxon>
        <taxon>Metazoa</taxon>
        <taxon>Ecdysozoa</taxon>
        <taxon>Arthropoda</taxon>
        <taxon>Chelicerata</taxon>
        <taxon>Arachnida</taxon>
        <taxon>Acari</taxon>
        <taxon>Parasitiformes</taxon>
        <taxon>Ixodida</taxon>
        <taxon>Ixodoidea</taxon>
        <taxon>Ixodidae</taxon>
        <taxon>Ixodinae</taxon>
        <taxon>Ixodes</taxon>
    </lineage>
</organism>
<evidence type="ECO:0000256" key="8">
    <source>
        <dbReference type="ARBA" id="ARBA00023136"/>
    </source>
</evidence>
<comment type="similarity">
    <text evidence="2">Belongs to the glutamate-gated ion channel (TC 1.A.10.1) family.</text>
</comment>
<dbReference type="GO" id="GO:0050906">
    <property type="term" value="P:detection of stimulus involved in sensory perception"/>
    <property type="evidence" value="ECO:0007669"/>
    <property type="project" value="UniProtKB-ARBA"/>
</dbReference>
<keyword evidence="17" id="KW-1185">Reference proteome</keyword>
<dbReference type="PANTHER" id="PTHR42643">
    <property type="entry name" value="IONOTROPIC RECEPTOR 20A-RELATED"/>
    <property type="match status" value="1"/>
</dbReference>
<dbReference type="PANTHER" id="PTHR42643:SF38">
    <property type="entry name" value="IONOTROPIC RECEPTOR 100A"/>
    <property type="match status" value="1"/>
</dbReference>
<dbReference type="VEuPathDB" id="VectorBase:ISCP_031331"/>
<evidence type="ECO:0000256" key="9">
    <source>
        <dbReference type="ARBA" id="ARBA00023170"/>
    </source>
</evidence>
<dbReference type="VEuPathDB" id="VectorBase:ISCI015703"/>
<evidence type="ECO:0000256" key="13">
    <source>
        <dbReference type="SAM" id="Phobius"/>
    </source>
</evidence>
<dbReference type="SMR" id="B7P0Y7"/>
<sequence length="423" mass="47998">MNSSVLPHLIVAFPDSPPFMTPKYRNGKLYLDGIFGHILQAVAQFVPFSYELVYDRKRTYGVRLPNGTFNGIMGLLQSGEADLAAAPLIVRQDRAEAINFTPVIYTTYLSLLAVAGEPTANAFSYILAFDWQVWAILFVSIPILSALLAAIETRRARNKHKYLREFHDNFWDLLRTISYEGLDAAIRTTPGRLMMATWWLTVLVLTNAFAGHMKACMSIKTEPPRFSSIDDVVLHPKIRPMIWKDTGYEFYIRTSEKESLRMLSRMAQKHGGFVPLSEMQSPAAVAQVYSGRAVYVNDRDSMLYLLSKQCGRTGSLYVAPELIFARFCAMAYSRKLAHHISRRIDLGVQAVIDSGLATKWYADGLVEWERCRMMQEENAGGEMSYKPLLFQDLSAVFILWGLSVSFALMAFVLESLAFWMERR</sequence>
<evidence type="ECO:0000256" key="7">
    <source>
        <dbReference type="ARBA" id="ARBA00023065"/>
    </source>
</evidence>
<keyword evidence="11" id="KW-1071">Ligand-gated ion channel</keyword>
<dbReference type="FunFam" id="3.40.190.10:FF:000805">
    <property type="entry name" value="Ligand-gated ionic channel, putative"/>
    <property type="match status" value="1"/>
</dbReference>
<dbReference type="Gene3D" id="1.10.287.70">
    <property type="match status" value="1"/>
</dbReference>
<dbReference type="InterPro" id="IPR052192">
    <property type="entry name" value="Insect_Ionotropic_Sensory_Rcpt"/>
</dbReference>
<dbReference type="Pfam" id="PF00060">
    <property type="entry name" value="Lig_chan"/>
    <property type="match status" value="1"/>
</dbReference>
<keyword evidence="5 13" id="KW-0812">Transmembrane</keyword>
<dbReference type="Gene3D" id="3.40.190.10">
    <property type="entry name" value="Periplasmic binding protein-like II"/>
    <property type="match status" value="1"/>
</dbReference>
<dbReference type="EnsemblMetazoa" id="ISCW015703-RA">
    <property type="protein sequence ID" value="ISCW015703-PA"/>
    <property type="gene ID" value="ISCW015703"/>
</dbReference>
<keyword evidence="9" id="KW-0675">Receptor</keyword>
<accession>B7P0Y7</accession>
<proteinExistence type="inferred from homology"/>
<feature type="transmembrane region" description="Helical" evidence="13">
    <location>
        <begin position="397"/>
        <end position="419"/>
    </location>
</feature>
<keyword evidence="7" id="KW-0406">Ion transport</keyword>
<dbReference type="EMBL" id="ABJB010506545">
    <property type="status" value="NOT_ANNOTATED_CDS"/>
    <property type="molecule type" value="Genomic_DNA"/>
</dbReference>
<evidence type="ECO:0000259" key="14">
    <source>
        <dbReference type="SMART" id="SM00918"/>
    </source>
</evidence>
<dbReference type="InParanoid" id="B7P0Y7"/>
<dbReference type="InterPro" id="IPR019594">
    <property type="entry name" value="Glu/Gly-bd"/>
</dbReference>
<dbReference type="EMBL" id="DS613622">
    <property type="protein sequence ID" value="EEC00259.1"/>
    <property type="molecule type" value="Genomic_DNA"/>
</dbReference>
<comment type="subcellular location">
    <subcellularLocation>
        <location evidence="1">Cell membrane</location>
        <topology evidence="1">Multi-pass membrane protein</topology>
    </subcellularLocation>
</comment>
<dbReference type="EMBL" id="ABJB010267273">
    <property type="status" value="NOT_ANNOTATED_CDS"/>
    <property type="molecule type" value="Genomic_DNA"/>
</dbReference>
<feature type="transmembrane region" description="Helical" evidence="13">
    <location>
        <begin position="196"/>
        <end position="213"/>
    </location>
</feature>
<dbReference type="Proteomes" id="UP000001555">
    <property type="component" value="Unassembled WGS sequence"/>
</dbReference>
<evidence type="ECO:0000256" key="12">
    <source>
        <dbReference type="ARBA" id="ARBA00023303"/>
    </source>
</evidence>
<dbReference type="HOGENOM" id="CLU_649384_0_0_1"/>
<dbReference type="EMBL" id="ABJB010384449">
    <property type="status" value="NOT_ANNOTATED_CDS"/>
    <property type="molecule type" value="Genomic_DNA"/>
</dbReference>
<evidence type="ECO:0000256" key="10">
    <source>
        <dbReference type="ARBA" id="ARBA00023180"/>
    </source>
</evidence>
<feature type="domain" description="Ionotropic glutamate receptor L-glutamate and glycine-binding" evidence="14">
    <location>
        <begin position="18"/>
        <end position="78"/>
    </location>
</feature>
<name>B7P0Y7_IXOSC</name>
<evidence type="ECO:0000256" key="5">
    <source>
        <dbReference type="ARBA" id="ARBA00022692"/>
    </source>
</evidence>
<dbReference type="STRING" id="6945.B7P0Y7"/>
<evidence type="ECO:0000313" key="15">
    <source>
        <dbReference type="EMBL" id="EEC00259.1"/>
    </source>
</evidence>
<keyword evidence="12" id="KW-0407">Ion channel</keyword>
<gene>
    <name evidence="15" type="ORF">IscW_ISCW015703</name>
</gene>
<keyword evidence="4" id="KW-1003">Cell membrane</keyword>
<evidence type="ECO:0000256" key="6">
    <source>
        <dbReference type="ARBA" id="ARBA00022989"/>
    </source>
</evidence>
<reference evidence="16" key="2">
    <citation type="submission" date="2020-05" db="UniProtKB">
        <authorList>
            <consortium name="EnsemblMetazoa"/>
        </authorList>
    </citation>
    <scope>IDENTIFICATION</scope>
    <source>
        <strain evidence="16">wikel</strain>
    </source>
</reference>
<dbReference type="GO" id="GO:0005886">
    <property type="term" value="C:plasma membrane"/>
    <property type="evidence" value="ECO:0007669"/>
    <property type="project" value="UniProtKB-SubCell"/>
</dbReference>
<dbReference type="VEuPathDB" id="VectorBase:ISCW015703"/>
<evidence type="ECO:0000313" key="17">
    <source>
        <dbReference type="Proteomes" id="UP000001555"/>
    </source>
</evidence>